<evidence type="ECO:0000256" key="1">
    <source>
        <dbReference type="SAM" id="SignalP"/>
    </source>
</evidence>
<feature type="signal peptide" evidence="1">
    <location>
        <begin position="1"/>
        <end position="26"/>
    </location>
</feature>
<organism evidence="2 3">
    <name type="scientific">Reichenbachiella faecimaris</name>
    <dbReference type="NCBI Taxonomy" id="692418"/>
    <lineage>
        <taxon>Bacteria</taxon>
        <taxon>Pseudomonadati</taxon>
        <taxon>Bacteroidota</taxon>
        <taxon>Cytophagia</taxon>
        <taxon>Cytophagales</taxon>
        <taxon>Reichenbachiellaceae</taxon>
        <taxon>Reichenbachiella</taxon>
    </lineage>
</organism>
<proteinExistence type="predicted"/>
<reference evidence="2 3" key="1">
    <citation type="submission" date="2017-04" db="EMBL/GenBank/DDBJ databases">
        <authorList>
            <person name="Afonso C.L."/>
            <person name="Miller P.J."/>
            <person name="Scott M.A."/>
            <person name="Spackman E."/>
            <person name="Goraichik I."/>
            <person name="Dimitrov K.M."/>
            <person name="Suarez D.L."/>
            <person name="Swayne D.E."/>
        </authorList>
    </citation>
    <scope>NUCLEOTIDE SEQUENCE [LARGE SCALE GENOMIC DNA]</scope>
    <source>
        <strain evidence="2 3">DSM 26133</strain>
    </source>
</reference>
<keyword evidence="1" id="KW-0732">Signal</keyword>
<dbReference type="AlphaFoldDB" id="A0A1W2G8P5"/>
<gene>
    <name evidence="2" type="ORF">SAMN04488029_1332</name>
</gene>
<evidence type="ECO:0000313" key="2">
    <source>
        <dbReference type="EMBL" id="SMD32971.1"/>
    </source>
</evidence>
<keyword evidence="3" id="KW-1185">Reference proteome</keyword>
<dbReference type="EMBL" id="FWYF01000001">
    <property type="protein sequence ID" value="SMD32971.1"/>
    <property type="molecule type" value="Genomic_DNA"/>
</dbReference>
<evidence type="ECO:0008006" key="4">
    <source>
        <dbReference type="Google" id="ProtNLM"/>
    </source>
</evidence>
<name>A0A1W2G8P5_REIFA</name>
<dbReference type="Proteomes" id="UP000192472">
    <property type="component" value="Unassembled WGS sequence"/>
</dbReference>
<sequence length="153" mass="16978">MKYLSIPMCAATLIILVGCGSGSQTASEVEDRTVEEVPVVMPVDKGVSLIFYKLDDFAKIYVGDSLVLDTSEKYGMNPDHDVLLNLDEILIDGRQLIIEAHNSGCTDCNSNKWEIIYEIFMNGESIDYVSEDSNGQPSELGLMIKIKHELDKL</sequence>
<dbReference type="OrthoDB" id="987881at2"/>
<accession>A0A1W2G8P5</accession>
<dbReference type="RefSeq" id="WP_139793767.1">
    <property type="nucleotide sequence ID" value="NZ_FWYF01000001.1"/>
</dbReference>
<dbReference type="STRING" id="692418.SAMN04488029_1332"/>
<evidence type="ECO:0000313" key="3">
    <source>
        <dbReference type="Proteomes" id="UP000192472"/>
    </source>
</evidence>
<feature type="chain" id="PRO_5012800212" description="NlpE N-terminal domain-containing protein" evidence="1">
    <location>
        <begin position="27"/>
        <end position="153"/>
    </location>
</feature>
<protein>
    <recommendedName>
        <fullName evidence="4">NlpE N-terminal domain-containing protein</fullName>
    </recommendedName>
</protein>
<dbReference type="PROSITE" id="PS51257">
    <property type="entry name" value="PROKAR_LIPOPROTEIN"/>
    <property type="match status" value="1"/>
</dbReference>